<protein>
    <recommendedName>
        <fullName evidence="5">DNA replication complex GINS protein PSF1</fullName>
    </recommendedName>
</protein>
<dbReference type="InterPro" id="IPR021151">
    <property type="entry name" value="GINS_A"/>
</dbReference>
<evidence type="ECO:0000256" key="3">
    <source>
        <dbReference type="ARBA" id="ARBA00022705"/>
    </source>
</evidence>
<evidence type="ECO:0000313" key="9">
    <source>
        <dbReference type="Proteomes" id="UP000326759"/>
    </source>
</evidence>
<organism evidence="8 9">
    <name type="scientific">Armadillidium nasatum</name>
    <dbReference type="NCBI Taxonomy" id="96803"/>
    <lineage>
        <taxon>Eukaryota</taxon>
        <taxon>Metazoa</taxon>
        <taxon>Ecdysozoa</taxon>
        <taxon>Arthropoda</taxon>
        <taxon>Crustacea</taxon>
        <taxon>Multicrustacea</taxon>
        <taxon>Malacostraca</taxon>
        <taxon>Eumalacostraca</taxon>
        <taxon>Peracarida</taxon>
        <taxon>Isopoda</taxon>
        <taxon>Oniscidea</taxon>
        <taxon>Crinocheta</taxon>
        <taxon>Armadillidiidae</taxon>
        <taxon>Armadillidium</taxon>
    </lineage>
</organism>
<gene>
    <name evidence="8" type="primary">GINS1</name>
    <name evidence="8" type="ORF">Anas_07480</name>
</gene>
<name>A0A5N5TK02_9CRUS</name>
<evidence type="ECO:0000313" key="8">
    <source>
        <dbReference type="EMBL" id="KAB7506490.1"/>
    </source>
</evidence>
<keyword evidence="4 5" id="KW-0539">Nucleus</keyword>
<dbReference type="CDD" id="cd11710">
    <property type="entry name" value="GINS_A_psf1"/>
    <property type="match status" value="1"/>
</dbReference>
<feature type="domain" description="DNA replication complex GINS protein PSF1 C-terminal" evidence="7">
    <location>
        <begin position="111"/>
        <end position="160"/>
    </location>
</feature>
<evidence type="ECO:0000256" key="1">
    <source>
        <dbReference type="ARBA" id="ARBA00004123"/>
    </source>
</evidence>
<dbReference type="Pfam" id="PF05916">
    <property type="entry name" value="Sld5"/>
    <property type="match status" value="1"/>
</dbReference>
<proteinExistence type="inferred from homology"/>
<dbReference type="EMBL" id="SEYY01000785">
    <property type="protein sequence ID" value="KAB7506490.1"/>
    <property type="molecule type" value="Genomic_DNA"/>
</dbReference>
<comment type="function">
    <text evidence="5">Required for correct functioning of the GINS complex, a complex that plays an essential role in the initiation of DNA replication, and progression of DNA replication forks. GINS complex seems to bind preferentially to single-stranded DNA.</text>
</comment>
<dbReference type="PANTHER" id="PTHR12914">
    <property type="entry name" value="PARTNER OF SLD5"/>
    <property type="match status" value="1"/>
</dbReference>
<evidence type="ECO:0000259" key="7">
    <source>
        <dbReference type="Pfam" id="PF24997"/>
    </source>
</evidence>
<evidence type="ECO:0000259" key="6">
    <source>
        <dbReference type="Pfam" id="PF05916"/>
    </source>
</evidence>
<comment type="subcellular location">
    <subcellularLocation>
        <location evidence="1 5">Nucleus</location>
    </subcellularLocation>
</comment>
<keyword evidence="3 5" id="KW-0235">DNA replication</keyword>
<dbReference type="GO" id="GO:1902983">
    <property type="term" value="P:DNA strand elongation involved in mitotic DNA replication"/>
    <property type="evidence" value="ECO:0007669"/>
    <property type="project" value="TreeGrafter"/>
</dbReference>
<sequence>MRISYFQKMFPLRSELYIYARYEDQWLYTVLKKKVLNRAIHLGRNMSIYNRLMRIKEMRWDLGSILPSEIRSSLCEPEIQWFNKYNKNLATYMRSIGEKGLDLTQDVTPPKSLYIEVRCMENYGELELEEGDIIVLQKNTTHYLPMSHCQHLIRQGILKHVD</sequence>
<comment type="caution">
    <text evidence="8">The sequence shown here is derived from an EMBL/GenBank/DDBJ whole genome shotgun (WGS) entry which is preliminary data.</text>
</comment>
<dbReference type="CDD" id="cd21696">
    <property type="entry name" value="GINS_B_Psf1"/>
    <property type="match status" value="1"/>
</dbReference>
<dbReference type="Proteomes" id="UP000326759">
    <property type="component" value="Unassembled WGS sequence"/>
</dbReference>
<comment type="similarity">
    <text evidence="2 5">Belongs to the GINS1/PSF1 family.</text>
</comment>
<dbReference type="AlphaFoldDB" id="A0A5N5TK02"/>
<reference evidence="8 9" key="1">
    <citation type="journal article" date="2019" name="PLoS Biol.">
        <title>Sex chromosomes control vertical transmission of feminizing Wolbachia symbionts in an isopod.</title>
        <authorList>
            <person name="Becking T."/>
            <person name="Chebbi M.A."/>
            <person name="Giraud I."/>
            <person name="Moumen B."/>
            <person name="Laverre T."/>
            <person name="Caubet Y."/>
            <person name="Peccoud J."/>
            <person name="Gilbert C."/>
            <person name="Cordaux R."/>
        </authorList>
    </citation>
    <scope>NUCLEOTIDE SEQUENCE [LARGE SCALE GENOMIC DNA]</scope>
    <source>
        <strain evidence="8">ANa2</strain>
        <tissue evidence="8">Whole body excluding digestive tract and cuticle</tissue>
    </source>
</reference>
<dbReference type="Pfam" id="PF24997">
    <property type="entry name" value="PSF1_C"/>
    <property type="match status" value="1"/>
</dbReference>
<dbReference type="SUPFAM" id="SSF158573">
    <property type="entry name" value="GINS helical bundle-like"/>
    <property type="match status" value="1"/>
</dbReference>
<evidence type="ECO:0000256" key="4">
    <source>
        <dbReference type="ARBA" id="ARBA00023242"/>
    </source>
</evidence>
<keyword evidence="9" id="KW-1185">Reference proteome</keyword>
<accession>A0A5N5TK02</accession>
<dbReference type="GO" id="GO:0000811">
    <property type="term" value="C:GINS complex"/>
    <property type="evidence" value="ECO:0007669"/>
    <property type="project" value="UniProtKB-UniRule"/>
</dbReference>
<dbReference type="Gene3D" id="1.20.58.1030">
    <property type="match status" value="1"/>
</dbReference>
<dbReference type="InterPro" id="IPR056783">
    <property type="entry name" value="PSF1_C"/>
</dbReference>
<dbReference type="InterPro" id="IPR005339">
    <property type="entry name" value="GINS_Psf1"/>
</dbReference>
<feature type="domain" description="GINS subunit" evidence="6">
    <location>
        <begin position="49"/>
        <end position="96"/>
    </location>
</feature>
<dbReference type="InterPro" id="IPR036224">
    <property type="entry name" value="GINS_bundle-like_dom_sf"/>
</dbReference>
<dbReference type="PANTHER" id="PTHR12914:SF2">
    <property type="entry name" value="DNA REPLICATION COMPLEX GINS PROTEIN PSF1"/>
    <property type="match status" value="1"/>
</dbReference>
<evidence type="ECO:0000256" key="5">
    <source>
        <dbReference type="RuleBase" id="RU368085"/>
    </source>
</evidence>
<evidence type="ECO:0000256" key="2">
    <source>
        <dbReference type="ARBA" id="ARBA00006677"/>
    </source>
</evidence>
<comment type="subunit">
    <text evidence="5">Component of the GINS complex.</text>
</comment>
<dbReference type="OrthoDB" id="10252587at2759"/>